<dbReference type="Proteomes" id="UP000827976">
    <property type="component" value="Chromosome 20"/>
</dbReference>
<proteinExistence type="predicted"/>
<comment type="caution">
    <text evidence="1">The sequence shown here is derived from an EMBL/GenBank/DDBJ whole genome shotgun (WGS) entry which is preliminary data.</text>
</comment>
<accession>A0ACB7TSK8</accession>
<keyword evidence="2" id="KW-1185">Reference proteome</keyword>
<evidence type="ECO:0000313" key="2">
    <source>
        <dbReference type="Proteomes" id="UP000827976"/>
    </source>
</evidence>
<dbReference type="EMBL" id="CM037030">
    <property type="protein sequence ID" value="KAH7651318.1"/>
    <property type="molecule type" value="Genomic_DNA"/>
</dbReference>
<sequence>MSCCDISKSKNTLVEDELVFPFLSFLTHPIVLHIRLLLLHLHLLHHHLQTHSHISMAKEITNNENTSTPPPPPWPELLGSKKWQGLLNPLNNSLLNFILHCGDLTQATYDTFISDDHSPYCGASRYNPSNLLNRVFFPSFSNYTIPSFLYATSQISLPSSFLLFSLSRESWSKESNWIGFIAVSSDSYALSTARREIYVAFRGTIRDLEWLDVVQPFLTSVRPLLSTSAAQDDGDDDPKIMKGWYTIYTSSDPKSPFSKASARCQLLSKIKQLVQLYKDEALSIVCVGHSLGASLAILSAFDIVENGLSKIENTSENFPVCAVVFGSPQIGNKAFNDRLEKLPMLNVLHVKNKIDMVPIYPSRVLGYVYSGVELVVDARKSPFLKDSKNPSDWHNLQGILHAVAGWNGEDGEFEMKVKRSVGLVNKSSEYLKDECLIPGSWWVEKNKGMVLGEDGEWKVEPLSEDDVPLPPSVDDIDLSFNTPEIESGEIMVAKVMKKKQKKNRYGAGLPLCCSFIPCLGSAE</sequence>
<gene>
    <name evidence="1" type="ORF">IHE45_20G049000</name>
</gene>
<evidence type="ECO:0000313" key="1">
    <source>
        <dbReference type="EMBL" id="KAH7651318.1"/>
    </source>
</evidence>
<protein>
    <submittedName>
        <fullName evidence="1">Phospholipase A(1) protein</fullName>
        <ecNumber evidence="1">3.1.1.32</ecNumber>
    </submittedName>
</protein>
<reference evidence="2" key="1">
    <citation type="journal article" date="2022" name="Nat. Commun.">
        <title>Chromosome evolution and the genetic basis of agronomically important traits in greater yam.</title>
        <authorList>
            <person name="Bredeson J.V."/>
            <person name="Lyons J.B."/>
            <person name="Oniyinde I.O."/>
            <person name="Okereke N.R."/>
            <person name="Kolade O."/>
            <person name="Nnabue I."/>
            <person name="Nwadili C.O."/>
            <person name="Hribova E."/>
            <person name="Parker M."/>
            <person name="Nwogha J."/>
            <person name="Shu S."/>
            <person name="Carlson J."/>
            <person name="Kariba R."/>
            <person name="Muthemba S."/>
            <person name="Knop K."/>
            <person name="Barton G.J."/>
            <person name="Sherwood A.V."/>
            <person name="Lopez-Montes A."/>
            <person name="Asiedu R."/>
            <person name="Jamnadass R."/>
            <person name="Muchugi A."/>
            <person name="Goodstein D."/>
            <person name="Egesi C.N."/>
            <person name="Featherston J."/>
            <person name="Asfaw A."/>
            <person name="Simpson G.G."/>
            <person name="Dolezel J."/>
            <person name="Hendre P.S."/>
            <person name="Van Deynze A."/>
            <person name="Kumar P.L."/>
            <person name="Obidiegwu J.E."/>
            <person name="Bhattacharjee R."/>
            <person name="Rokhsar D.S."/>
        </authorList>
    </citation>
    <scope>NUCLEOTIDE SEQUENCE [LARGE SCALE GENOMIC DNA]</scope>
    <source>
        <strain evidence="2">cv. TDa95/00328</strain>
    </source>
</reference>
<organism evidence="1 2">
    <name type="scientific">Dioscorea alata</name>
    <name type="common">Purple yam</name>
    <dbReference type="NCBI Taxonomy" id="55571"/>
    <lineage>
        <taxon>Eukaryota</taxon>
        <taxon>Viridiplantae</taxon>
        <taxon>Streptophyta</taxon>
        <taxon>Embryophyta</taxon>
        <taxon>Tracheophyta</taxon>
        <taxon>Spermatophyta</taxon>
        <taxon>Magnoliopsida</taxon>
        <taxon>Liliopsida</taxon>
        <taxon>Dioscoreales</taxon>
        <taxon>Dioscoreaceae</taxon>
        <taxon>Dioscorea</taxon>
    </lineage>
</organism>
<keyword evidence="1" id="KW-0378">Hydrolase</keyword>
<dbReference type="EC" id="3.1.1.32" evidence="1"/>
<name>A0ACB7TSK8_DIOAL</name>